<dbReference type="GO" id="GO:0018773">
    <property type="term" value="F:acetylpyruvate hydrolase activity"/>
    <property type="evidence" value="ECO:0007669"/>
    <property type="project" value="TreeGrafter"/>
</dbReference>
<evidence type="ECO:0000259" key="2">
    <source>
        <dbReference type="Pfam" id="PF01557"/>
    </source>
</evidence>
<dbReference type="Gene3D" id="3.90.850.10">
    <property type="entry name" value="Fumarylacetoacetase-like, C-terminal domain"/>
    <property type="match status" value="1"/>
</dbReference>
<dbReference type="Pfam" id="PF01557">
    <property type="entry name" value="FAA_hydrolase"/>
    <property type="match status" value="1"/>
</dbReference>
<evidence type="ECO:0000256" key="1">
    <source>
        <dbReference type="ARBA" id="ARBA00022723"/>
    </source>
</evidence>
<gene>
    <name evidence="3" type="ORF">GMD42_03400</name>
</gene>
<dbReference type="PANTHER" id="PTHR11820">
    <property type="entry name" value="ACYLPYRUVASE"/>
    <property type="match status" value="1"/>
</dbReference>
<feature type="domain" description="Fumarylacetoacetase-like C-terminal" evidence="2">
    <location>
        <begin position="28"/>
        <end position="223"/>
    </location>
</feature>
<dbReference type="EMBL" id="WNCL01000007">
    <property type="protein sequence ID" value="MTU42682.1"/>
    <property type="molecule type" value="Genomic_DNA"/>
</dbReference>
<keyword evidence="1" id="KW-0479">Metal-binding</keyword>
<sequence length="237" mass="26571">MPFVFAQACVPAVPVWGEKDRYFPVHRVYAIAGNYADHLAEMGRVERAEPVFFTKPSDGLVVCKEGKSVEIPYPRETNSFCLEVELVVAIGKTAPETGFITPEEAEEYIFGYAAGVEFTRRNFQTIARENRQPWEKAKCFDNSALITEIREKHRMPDMDAATLWLYVDNQERQRGNTSQMMHSIPELVSEVSKYWRLTAGDLIYTGTPKGSGPIEIGQSFEGGVNGAGKFSGKVFGR</sequence>
<dbReference type="Proteomes" id="UP000462362">
    <property type="component" value="Unassembled WGS sequence"/>
</dbReference>
<evidence type="ECO:0000313" key="3">
    <source>
        <dbReference type="EMBL" id="MTU42682.1"/>
    </source>
</evidence>
<dbReference type="AlphaFoldDB" id="A0A6I3S331"/>
<dbReference type="PANTHER" id="PTHR11820:SF90">
    <property type="entry name" value="FLUTATHIONE S-TRANSFERASE"/>
    <property type="match status" value="1"/>
</dbReference>
<dbReference type="GO" id="GO:0046872">
    <property type="term" value="F:metal ion binding"/>
    <property type="evidence" value="ECO:0007669"/>
    <property type="project" value="UniProtKB-KW"/>
</dbReference>
<organism evidence="3 4">
    <name type="scientific">Parasutterella excrementihominis</name>
    <dbReference type="NCBI Taxonomy" id="487175"/>
    <lineage>
        <taxon>Bacteria</taxon>
        <taxon>Pseudomonadati</taxon>
        <taxon>Pseudomonadota</taxon>
        <taxon>Betaproteobacteria</taxon>
        <taxon>Burkholderiales</taxon>
        <taxon>Sutterellaceae</taxon>
        <taxon>Parasutterella</taxon>
    </lineage>
</organism>
<dbReference type="GeneID" id="43349517"/>
<name>A0A6I3S331_9BURK</name>
<dbReference type="InterPro" id="IPR011234">
    <property type="entry name" value="Fumarylacetoacetase-like_C"/>
</dbReference>
<dbReference type="SUPFAM" id="SSF56529">
    <property type="entry name" value="FAH"/>
    <property type="match status" value="1"/>
</dbReference>
<comment type="caution">
    <text evidence="3">The sequence shown here is derived from an EMBL/GenBank/DDBJ whole genome shotgun (WGS) entry which is preliminary data.</text>
</comment>
<accession>A0A6I3S331</accession>
<proteinExistence type="predicted"/>
<protein>
    <submittedName>
        <fullName evidence="3">FAA hydrolase family protein</fullName>
    </submittedName>
</protein>
<keyword evidence="3" id="KW-0378">Hydrolase</keyword>
<evidence type="ECO:0000313" key="4">
    <source>
        <dbReference type="Proteomes" id="UP000462362"/>
    </source>
</evidence>
<reference evidence="3 4" key="1">
    <citation type="journal article" date="2019" name="Nat. Med.">
        <title>A library of human gut bacterial isolates paired with longitudinal multiomics data enables mechanistic microbiome research.</title>
        <authorList>
            <person name="Poyet M."/>
            <person name="Groussin M."/>
            <person name="Gibbons S.M."/>
            <person name="Avila-Pacheco J."/>
            <person name="Jiang X."/>
            <person name="Kearney S.M."/>
            <person name="Perrotta A.R."/>
            <person name="Berdy B."/>
            <person name="Zhao S."/>
            <person name="Lieberman T.D."/>
            <person name="Swanson P.K."/>
            <person name="Smith M."/>
            <person name="Roesemann S."/>
            <person name="Alexander J.E."/>
            <person name="Rich S.A."/>
            <person name="Livny J."/>
            <person name="Vlamakis H."/>
            <person name="Clish C."/>
            <person name="Bullock K."/>
            <person name="Deik A."/>
            <person name="Scott J."/>
            <person name="Pierce K.A."/>
            <person name="Xavier R.J."/>
            <person name="Alm E.J."/>
        </authorList>
    </citation>
    <scope>NUCLEOTIDE SEQUENCE [LARGE SCALE GENOMIC DNA]</scope>
    <source>
        <strain evidence="3 4">BIOML-A2</strain>
    </source>
</reference>
<dbReference type="InterPro" id="IPR036663">
    <property type="entry name" value="Fumarylacetoacetase_C_sf"/>
</dbReference>
<dbReference type="RefSeq" id="WP_008864777.1">
    <property type="nucleotide sequence ID" value="NZ_CATWOM010000004.1"/>
</dbReference>